<dbReference type="SUPFAM" id="SSF52540">
    <property type="entry name" value="P-loop containing nucleoside triphosphate hydrolases"/>
    <property type="match status" value="3"/>
</dbReference>
<dbReference type="InterPro" id="IPR002182">
    <property type="entry name" value="NB-ARC"/>
</dbReference>
<feature type="domain" description="Disease resistance protein winged helix" evidence="10">
    <location>
        <begin position="1207"/>
        <end position="1262"/>
    </location>
</feature>
<feature type="domain" description="Disease resistance protein winged helix" evidence="10">
    <location>
        <begin position="371"/>
        <end position="443"/>
    </location>
</feature>
<feature type="coiled-coil region" evidence="7">
    <location>
        <begin position="117"/>
        <end position="144"/>
    </location>
</feature>
<dbReference type="InterPro" id="IPR038005">
    <property type="entry name" value="RX-like_CC"/>
</dbReference>
<dbReference type="PRINTS" id="PR00364">
    <property type="entry name" value="DISEASERSIST"/>
</dbReference>
<feature type="domain" description="NB-ARC" evidence="8">
    <location>
        <begin position="1020"/>
        <end position="1133"/>
    </location>
</feature>
<dbReference type="GO" id="GO:0002758">
    <property type="term" value="P:innate immune response-activating signaling pathway"/>
    <property type="evidence" value="ECO:0007669"/>
    <property type="project" value="UniProtKB-ARBA"/>
</dbReference>
<dbReference type="PANTHER" id="PTHR23155">
    <property type="entry name" value="DISEASE RESISTANCE PROTEIN RP"/>
    <property type="match status" value="1"/>
</dbReference>
<feature type="domain" description="Disease resistance R13L4/SHOC-2-like LRR" evidence="11">
    <location>
        <begin position="492"/>
        <end position="835"/>
    </location>
</feature>
<dbReference type="InterPro" id="IPR055414">
    <property type="entry name" value="LRR_R13L4/SHOC2-like"/>
</dbReference>
<evidence type="ECO:0000259" key="9">
    <source>
        <dbReference type="Pfam" id="PF18052"/>
    </source>
</evidence>
<dbReference type="InterPro" id="IPR042197">
    <property type="entry name" value="Apaf_helical"/>
</dbReference>
<dbReference type="OMA" id="CDERSKG"/>
<dbReference type="InterPro" id="IPR058922">
    <property type="entry name" value="WHD_DRP"/>
</dbReference>
<keyword evidence="3" id="KW-0677">Repeat</keyword>
<dbReference type="Gene3D" id="1.20.5.4130">
    <property type="match status" value="3"/>
</dbReference>
<evidence type="ECO:0000256" key="1">
    <source>
        <dbReference type="ARBA" id="ARBA00008894"/>
    </source>
</evidence>
<evidence type="ECO:0000256" key="7">
    <source>
        <dbReference type="SAM" id="Coils"/>
    </source>
</evidence>
<evidence type="ECO:0000259" key="10">
    <source>
        <dbReference type="Pfam" id="PF23559"/>
    </source>
</evidence>
<feature type="domain" description="Disease resistance N-terminal" evidence="9">
    <location>
        <begin position="856"/>
        <end position="940"/>
    </location>
</feature>
<reference evidence="12" key="2">
    <citation type="submission" date="2018-04" db="EMBL/GenBank/DDBJ databases">
        <title>OnivRS2 (Oryza nivara Reference Sequence Version 2).</title>
        <authorList>
            <person name="Zhang J."/>
            <person name="Kudrna D."/>
            <person name="Lee S."/>
            <person name="Talag J."/>
            <person name="Rajasekar S."/>
            <person name="Welchert J."/>
            <person name="Hsing Y.-I."/>
            <person name="Wing R.A."/>
        </authorList>
    </citation>
    <scope>NUCLEOTIDE SEQUENCE [LARGE SCALE GENOMIC DNA]</scope>
    <source>
        <strain evidence="12">SL10</strain>
    </source>
</reference>
<organism evidence="12">
    <name type="scientific">Oryza nivara</name>
    <name type="common">Indian wild rice</name>
    <name type="synonym">Oryza sativa f. spontanea</name>
    <dbReference type="NCBI Taxonomy" id="4536"/>
    <lineage>
        <taxon>Eukaryota</taxon>
        <taxon>Viridiplantae</taxon>
        <taxon>Streptophyta</taxon>
        <taxon>Embryophyta</taxon>
        <taxon>Tracheophyta</taxon>
        <taxon>Spermatophyta</taxon>
        <taxon>Magnoliopsida</taxon>
        <taxon>Liliopsida</taxon>
        <taxon>Poales</taxon>
        <taxon>Poaceae</taxon>
        <taxon>BOP clade</taxon>
        <taxon>Oryzoideae</taxon>
        <taxon>Oryzeae</taxon>
        <taxon>Oryzinae</taxon>
        <taxon>Oryza</taxon>
    </lineage>
</organism>
<feature type="domain" description="Disease resistance R13L4/SHOC-2-like LRR" evidence="11">
    <location>
        <begin position="1320"/>
        <end position="1651"/>
    </location>
</feature>
<dbReference type="InterPro" id="IPR027417">
    <property type="entry name" value="P-loop_NTPase"/>
</dbReference>
<evidence type="ECO:0000256" key="2">
    <source>
        <dbReference type="ARBA" id="ARBA00022614"/>
    </source>
</evidence>
<dbReference type="SUPFAM" id="SSF52058">
    <property type="entry name" value="L domain-like"/>
    <property type="match status" value="2"/>
</dbReference>
<feature type="domain" description="Disease resistance R13L4/SHOC-2-like LRR" evidence="11">
    <location>
        <begin position="2183"/>
        <end position="2538"/>
    </location>
</feature>
<keyword evidence="2" id="KW-0433">Leucine-rich repeat</keyword>
<evidence type="ECO:0000256" key="6">
    <source>
        <dbReference type="ARBA" id="ARBA00023054"/>
    </source>
</evidence>
<dbReference type="HOGENOM" id="CLU_228263_0_0_1"/>
<dbReference type="STRING" id="4536.A0A0E0J3V9"/>
<evidence type="ECO:0000259" key="11">
    <source>
        <dbReference type="Pfam" id="PF23598"/>
    </source>
</evidence>
<dbReference type="Proteomes" id="UP000006591">
    <property type="component" value="Chromosome 11"/>
</dbReference>
<dbReference type="Gene3D" id="1.10.8.430">
    <property type="entry name" value="Helical domain of apoptotic protease-activating factors"/>
    <property type="match status" value="3"/>
</dbReference>
<dbReference type="FunFam" id="1.10.10.10:FF:000322">
    <property type="entry name" value="Probable disease resistance protein At1g63360"/>
    <property type="match status" value="2"/>
</dbReference>
<dbReference type="Pfam" id="PF23598">
    <property type="entry name" value="LRR_14"/>
    <property type="match status" value="3"/>
</dbReference>
<feature type="domain" description="Disease resistance N-terminal" evidence="9">
    <location>
        <begin position="7"/>
        <end position="95"/>
    </location>
</feature>
<evidence type="ECO:0000256" key="4">
    <source>
        <dbReference type="ARBA" id="ARBA00022741"/>
    </source>
</evidence>
<evidence type="ECO:0000256" key="3">
    <source>
        <dbReference type="ARBA" id="ARBA00022737"/>
    </source>
</evidence>
<dbReference type="EnsemblPlants" id="ONIVA11G18510.2">
    <property type="protein sequence ID" value="ONIVA11G18510.2"/>
    <property type="gene ID" value="ONIVA11G18510"/>
</dbReference>
<dbReference type="Gene3D" id="3.80.10.10">
    <property type="entry name" value="Ribonuclease Inhibitor"/>
    <property type="match status" value="3"/>
</dbReference>
<reference evidence="12" key="1">
    <citation type="submission" date="2015-04" db="UniProtKB">
        <authorList>
            <consortium name="EnsemblPlants"/>
        </authorList>
    </citation>
    <scope>IDENTIFICATION</scope>
    <source>
        <strain evidence="12">SL10</strain>
    </source>
</reference>
<dbReference type="PANTHER" id="PTHR23155:SF1116">
    <property type="entry name" value="OS12G0273300 PROTEIN"/>
    <property type="match status" value="1"/>
</dbReference>
<dbReference type="InterPro" id="IPR032675">
    <property type="entry name" value="LRR_dom_sf"/>
</dbReference>
<dbReference type="InterPro" id="IPR036388">
    <property type="entry name" value="WH-like_DNA-bd_sf"/>
</dbReference>
<name>A0A0E0J3V9_ORYNI</name>
<evidence type="ECO:0000256" key="5">
    <source>
        <dbReference type="ARBA" id="ARBA00022821"/>
    </source>
</evidence>
<keyword evidence="13" id="KW-1185">Reference proteome</keyword>
<dbReference type="GO" id="GO:0042742">
    <property type="term" value="P:defense response to bacterium"/>
    <property type="evidence" value="ECO:0007669"/>
    <property type="project" value="UniProtKB-ARBA"/>
</dbReference>
<sequence length="2558" mass="291085">MEAAAGAMRPLLAKLGELIRNEYGLGKKVKKGLMSLETELEMMHKALDKVASVPLDQLDEQVRIWAGKVRELSYDMEDAIDSFMVRVDGCEPSSLKKNRVKKFLKKTTGLYRKGKDLHQIARAIEEAQELAKQLAELRQRYELDVHDVSAGAAIDPRVMALYKDETELIGIEQPRDELIERLFHREEGSKHRLRTISIVGFGGLGKTTLAKVVYDKIKVQFDCTAFVSVSRSPDVTKIFKKILYELERGRYANINEAERDQVQLIDELRRFLEDKRMKHLSDVDSQRLFYKRIFSHEDGCPHELVQVSRDILKKCGGVPLAIITIASLLSSPMRSKTNDKWDALLNSIGHGLAEGDSMEEMQKTCLLYLSIFPEDYEIPRDQLIWIWIAEGFVKCEKHETSLFDFGDSYFNELINRSMIQPIDINVEGKARACRVDDMVLDLILHVSTAKNFVTIFDGIKRKTSSQIKVRRLALQNSVVEPTMPQVTMSMSQVRSVIVFMPAINLMPPLSSFHVLRVLDIEGCELHNLRLRSKNYPLKSGELPVEIGNLQFLQTIDIIGLAVEELPWAFVQLRQLMCLRVGENTRLPGEMGNLASLEVLSTVFLDESPNFVKQLQSLTRLRELSMLAFEMDMALMETLVESLCKLQKIETLDVQALPPLLNLIGNSWVPPPYLRRFFAHGPFLAMPTWIKRDPSLLSNLSVLTIQFMELSQEDLQILGRLPALLSLELDLTDQDKLLIGADGFHCLKVFKIWIFSCDLMFQLGAMPRVENIRFSFSVQQAKDGGNADFDFGLGNLLSLEHIDVVVRCYEVTNGEVEEAEAALRHVAQVHPNHPTLKMGRVASEERGDQSMEVVAGAMGPLLGKLGELLKDEFRLEKKVRKGIRSIETELTMKHAAIHKVDSVPLDQLDEQVRIWAGKVRELSYDMEDVIDVFMVRVEKGPRPDADAGTNLKNRVTKFLKKTTSLFRKGKDLHQIASAIEEAQELVKQLAELRQRYELEMCGGNVVGGAIDPHVIALYKDVTELIFKKMLYELDKGKYANINEVGRDEVQLIDELRRFLEGKRYLIIIDDIWDEKFWGFIKYAFTSNQLGSRLITTTRKISVSQACCSSSDDMSYKMKHLSDADSKRLFYKRIFLHENKCPHELEQVSRNILKKCGGVPLAIITIASLLSSTKRIKTSDQWHALLNSIGHGLAEGDSVEKMQRIMSFKDYEIPRDQLIWRWIAEGFVQREKHETSHFELGESYFNELINRSSIEPIDIDMEGRAVYMIWCLISYFNCQVEITLLLYTMIFNKKTSLQSKVRRLALQSSVASMPQVTMNLSQVRSVTVFRPAINLLPPLSSFHVLRVLDIDGFELQYLRLFAKNYPEKGGKLPVEIGNLRFLQTIDITGIDTEELPWTIIQLRQLMCLHVHHNTRLPDEIGNLTSLEALSTVCLYRSPNFVKQLQSLTGLRELSILSYGMDETLMENLVESLCKLQKLKTLEVRALSPLLNLRPTLRKYRSSTLNLIGNSWVPSPLLHRFFAFGVFDDMPAWIKRDPSLLSNLSVLDISFLRLPQEDLQFLGRLPSLLSLKLSVSVQGKLLIGADDGFHSLKVFELWIFQCGPVFQQGAMPRVEDIRVWNTGHRDNAEFDFGLGNLLSLEHIDVTVNCSRATKIASGALRPLLAKLGEVIKDEYGLEKKVKRDIKSLETELEMMYTVLHKVASVPWNQLDELDRLWSGKVRELSYDMEDAIDAFMVRVDKGHEPADAGSDLKNRVTKFLRKTTGLFRKGKDLHRIADAIEEAHELSKHLGELRRRYELEIHGVNTPAAIDPRVRALYKDVSELIGVEQPRDELIDKLLDGEEGSRQRLRTISIVGFGGLGKTTLAKAVYDKIKVQFDCTAIVSVMKKINEAVRDERQLVDELRQFLEDKRYLIIIDDIWDEKVWEFIKIAFPINHLGSRLITTTRKVSVCEACCSSTDDIVYRMKHLSDVDSQRLFCKRIFSHKDGCPHELQQVSRDILKKCGGVPLAIINIASLLSSKQIKTNDQWHALLNSIGRGLVEGESVEEMQSILSLSYDDLPSHMKTCLLYLSIFPEDYEIQKDRLIWRWIAEGFVKCFEFGESCFNELINRSMIQPINIDVEGNAEACRVHDMVLDLILHLSSRENFVTIFDDVQEKTYLQRKVRRLALQNSKVEATIPHVAMSMSQVRSITVFSPAINPMPPLGSFHVLRVLDIEDCEIHNLSSVGSLFHLRLRAKNIFEKGAELPLEIGNLRFLQTLDTSGVKMEELPKTIVQLRRLTCLYVDQFTRLPDGIGNLTSLEALSRVSLYESPTSAKQLQSLTSLRELSLLTFGMDEALVETVVESLCKLHKIETLHVLAFGPLLNSIGRGWAPSPHLRKFTTFGGQFDAMPAWIKRDPLLMSNLSVLRISFMELPQNDLQILGRLPALLSLNLGVMEQDKLLIGVDDGFKCLKVFELIMSSSCGPMFQLGAMPRVENIQFRLAVRETKDDGNTDFDFGLGNLLSLEHIDVEIHCGDATKGEVEEVEAALRHAAHVHPNHPTLKMERYGQYQMRDHEGLTVQF</sequence>
<feature type="domain" description="NB-ARC" evidence="8">
    <location>
        <begin position="172"/>
        <end position="277"/>
    </location>
</feature>
<keyword evidence="5" id="KW-0611">Plant defense</keyword>
<evidence type="ECO:0000259" key="8">
    <source>
        <dbReference type="Pfam" id="PF00931"/>
    </source>
</evidence>
<dbReference type="GO" id="GO:0009626">
    <property type="term" value="P:plant-type hypersensitive response"/>
    <property type="evidence" value="ECO:0007669"/>
    <property type="project" value="UniProtKB-ARBA"/>
</dbReference>
<proteinExistence type="inferred from homology"/>
<dbReference type="Gene3D" id="1.10.10.10">
    <property type="entry name" value="Winged helix-like DNA-binding domain superfamily/Winged helix DNA-binding domain"/>
    <property type="match status" value="2"/>
</dbReference>
<dbReference type="CDD" id="cd14798">
    <property type="entry name" value="RX-CC_like"/>
    <property type="match status" value="3"/>
</dbReference>
<dbReference type="GO" id="GO:0043531">
    <property type="term" value="F:ADP binding"/>
    <property type="evidence" value="ECO:0007669"/>
    <property type="project" value="InterPro"/>
</dbReference>
<dbReference type="eggNOG" id="KOG4658">
    <property type="taxonomic scope" value="Eukaryota"/>
</dbReference>
<dbReference type="Pfam" id="PF23559">
    <property type="entry name" value="WHD_DRP"/>
    <property type="match status" value="3"/>
</dbReference>
<dbReference type="InterPro" id="IPR044974">
    <property type="entry name" value="Disease_R_plants"/>
</dbReference>
<dbReference type="Gramene" id="ONIVA11G18510.2">
    <property type="protein sequence ID" value="ONIVA11G18510.2"/>
    <property type="gene ID" value="ONIVA11G18510"/>
</dbReference>
<dbReference type="Pfam" id="PF18052">
    <property type="entry name" value="Rx_N"/>
    <property type="match status" value="3"/>
</dbReference>
<evidence type="ECO:0000313" key="12">
    <source>
        <dbReference type="EnsemblPlants" id="ONIVA11G18510.2"/>
    </source>
</evidence>
<feature type="domain" description="NB-ARC" evidence="8">
    <location>
        <begin position="1825"/>
        <end position="1983"/>
    </location>
</feature>
<dbReference type="Gene3D" id="3.40.50.300">
    <property type="entry name" value="P-loop containing nucleotide triphosphate hydrolases"/>
    <property type="match status" value="3"/>
</dbReference>
<feature type="coiled-coil region" evidence="7">
    <location>
        <begin position="971"/>
        <end position="998"/>
    </location>
</feature>
<dbReference type="SUPFAM" id="SSF52047">
    <property type="entry name" value="RNI-like"/>
    <property type="match status" value="1"/>
</dbReference>
<dbReference type="InterPro" id="IPR041118">
    <property type="entry name" value="Rx_N"/>
</dbReference>
<comment type="similarity">
    <text evidence="1">Belongs to the disease resistance NB-LRR family.</text>
</comment>
<keyword evidence="4" id="KW-0547">Nucleotide-binding</keyword>
<feature type="domain" description="Disease resistance protein winged helix" evidence="10">
    <location>
        <begin position="2069"/>
        <end position="2134"/>
    </location>
</feature>
<accession>A0A0E0J3V9</accession>
<dbReference type="Pfam" id="PF00931">
    <property type="entry name" value="NB-ARC"/>
    <property type="match status" value="3"/>
</dbReference>
<feature type="domain" description="Disease resistance N-terminal" evidence="9">
    <location>
        <begin position="1656"/>
        <end position="1744"/>
    </location>
</feature>
<keyword evidence="6 7" id="KW-0175">Coiled coil</keyword>
<evidence type="ECO:0000313" key="13">
    <source>
        <dbReference type="Proteomes" id="UP000006591"/>
    </source>
</evidence>
<protein>
    <submittedName>
        <fullName evidence="12">Uncharacterized protein</fullName>
    </submittedName>
</protein>